<protein>
    <submittedName>
        <fullName evidence="2">Uncharacterized protein</fullName>
    </submittedName>
</protein>
<sequence>MTVNARIQGCAGRSGAAAIDQTGPCAPFSKETAFIERVAGVAGNLHTIAGLSIPLLARPGAQQYHPGRRMRRLCALGGGRLELYGRRKPDVSARARRYFAAWCGWERVYGVGDQFPGLRSTALLSVYLSVELYIYYRGGLPLVAVTTTTMPLALGRAIGRGRLHTASRLKHLNTAFNTPFYDPHMMLDVTLLVPLRSQPSPDNTVPAGGDHDFGMPTGRAAVASAPTQRRNTIQQPRRSLFPARMVWGHIGHDEKLLSAIHLSHDFEAHCFASSACRKARPPSSHSQSRCHLANTWSWADRGQYGGALHALGGHHTLARCSSPPLISPRRPRSTEPDASLAHLPIV</sequence>
<gene>
    <name evidence="2" type="ORF">QBC47DRAFT_35169</name>
</gene>
<organism evidence="2 3">
    <name type="scientific">Echria macrotheca</name>
    <dbReference type="NCBI Taxonomy" id="438768"/>
    <lineage>
        <taxon>Eukaryota</taxon>
        <taxon>Fungi</taxon>
        <taxon>Dikarya</taxon>
        <taxon>Ascomycota</taxon>
        <taxon>Pezizomycotina</taxon>
        <taxon>Sordariomycetes</taxon>
        <taxon>Sordariomycetidae</taxon>
        <taxon>Sordariales</taxon>
        <taxon>Schizotheciaceae</taxon>
        <taxon>Echria</taxon>
    </lineage>
</organism>
<evidence type="ECO:0000313" key="3">
    <source>
        <dbReference type="Proteomes" id="UP001239445"/>
    </source>
</evidence>
<keyword evidence="3" id="KW-1185">Reference proteome</keyword>
<feature type="region of interest" description="Disordered" evidence="1">
    <location>
        <begin position="323"/>
        <end position="346"/>
    </location>
</feature>
<dbReference type="AlphaFoldDB" id="A0AAJ0BB64"/>
<reference evidence="2" key="1">
    <citation type="submission" date="2023-06" db="EMBL/GenBank/DDBJ databases">
        <title>Genome-scale phylogeny and comparative genomics of the fungal order Sordariales.</title>
        <authorList>
            <consortium name="Lawrence Berkeley National Laboratory"/>
            <person name="Hensen N."/>
            <person name="Bonometti L."/>
            <person name="Westerberg I."/>
            <person name="Brannstrom I.O."/>
            <person name="Guillou S."/>
            <person name="Cros-Aarteil S."/>
            <person name="Calhoun S."/>
            <person name="Haridas S."/>
            <person name="Kuo A."/>
            <person name="Mondo S."/>
            <person name="Pangilinan J."/>
            <person name="Riley R."/>
            <person name="Labutti K."/>
            <person name="Andreopoulos B."/>
            <person name="Lipzen A."/>
            <person name="Chen C."/>
            <person name="Yanf M."/>
            <person name="Daum C."/>
            <person name="Ng V."/>
            <person name="Clum A."/>
            <person name="Steindorff A."/>
            <person name="Ohm R."/>
            <person name="Martin F."/>
            <person name="Silar P."/>
            <person name="Natvig D."/>
            <person name="Lalanne C."/>
            <person name="Gautier V."/>
            <person name="Ament-Velasquez S.L."/>
            <person name="Kruys A."/>
            <person name="Hutchinson M.I."/>
            <person name="Powell A.J."/>
            <person name="Barry K."/>
            <person name="Miller A.N."/>
            <person name="Grigoriev I.V."/>
            <person name="Debuchy R."/>
            <person name="Gladieux P."/>
            <person name="Thoren M.H."/>
            <person name="Johannesson H."/>
        </authorList>
    </citation>
    <scope>NUCLEOTIDE SEQUENCE</scope>
    <source>
        <strain evidence="2">PSN4</strain>
    </source>
</reference>
<evidence type="ECO:0000313" key="2">
    <source>
        <dbReference type="EMBL" id="KAK1754099.1"/>
    </source>
</evidence>
<evidence type="ECO:0000256" key="1">
    <source>
        <dbReference type="SAM" id="MobiDB-lite"/>
    </source>
</evidence>
<dbReference type="Proteomes" id="UP001239445">
    <property type="component" value="Unassembled WGS sequence"/>
</dbReference>
<accession>A0AAJ0BB64</accession>
<name>A0AAJ0BB64_9PEZI</name>
<comment type="caution">
    <text evidence="2">The sequence shown here is derived from an EMBL/GenBank/DDBJ whole genome shotgun (WGS) entry which is preliminary data.</text>
</comment>
<proteinExistence type="predicted"/>
<dbReference type="EMBL" id="MU839836">
    <property type="protein sequence ID" value="KAK1754099.1"/>
    <property type="molecule type" value="Genomic_DNA"/>
</dbReference>